<dbReference type="EMBL" id="QWLN02006587">
    <property type="protein sequence ID" value="TEA36376.1"/>
    <property type="molecule type" value="Genomic_DNA"/>
</dbReference>
<gene>
    <name evidence="1" type="ORF">DBR06_SOUSAS27710032</name>
</gene>
<feature type="non-terminal residue" evidence="1">
    <location>
        <position position="1"/>
    </location>
</feature>
<name>A0A484GML6_SOUCH</name>
<comment type="caution">
    <text evidence="1">The sequence shown here is derived from an EMBL/GenBank/DDBJ whole genome shotgun (WGS) entry which is preliminary data.</text>
</comment>
<organism evidence="1 2">
    <name type="scientific">Sousa chinensis</name>
    <name type="common">Indo-pacific humpbacked dolphin</name>
    <name type="synonym">Steno chinensis</name>
    <dbReference type="NCBI Taxonomy" id="103600"/>
    <lineage>
        <taxon>Eukaryota</taxon>
        <taxon>Metazoa</taxon>
        <taxon>Chordata</taxon>
        <taxon>Craniata</taxon>
        <taxon>Vertebrata</taxon>
        <taxon>Euteleostomi</taxon>
        <taxon>Mammalia</taxon>
        <taxon>Eutheria</taxon>
        <taxon>Laurasiatheria</taxon>
        <taxon>Artiodactyla</taxon>
        <taxon>Whippomorpha</taxon>
        <taxon>Cetacea</taxon>
        <taxon>Odontoceti</taxon>
        <taxon>Delphinidae</taxon>
        <taxon>Sousa</taxon>
    </lineage>
</organism>
<feature type="non-terminal residue" evidence="1">
    <location>
        <position position="45"/>
    </location>
</feature>
<proteinExistence type="predicted"/>
<evidence type="ECO:0000313" key="1">
    <source>
        <dbReference type="EMBL" id="TEA36376.1"/>
    </source>
</evidence>
<protein>
    <submittedName>
        <fullName evidence="1">Uncharacterized protein</fullName>
    </submittedName>
</protein>
<dbReference type="AlphaFoldDB" id="A0A484GML6"/>
<dbReference type="Proteomes" id="UP000295264">
    <property type="component" value="Unassembled WGS sequence"/>
</dbReference>
<keyword evidence="2" id="KW-1185">Reference proteome</keyword>
<evidence type="ECO:0000313" key="2">
    <source>
        <dbReference type="Proteomes" id="UP000295264"/>
    </source>
</evidence>
<accession>A0A484GML6</accession>
<reference evidence="1 2" key="1">
    <citation type="journal article" date="2018" name="Genomics">
        <title>Molecular footprints of inshore aquatic adaptation in Indo-Pacific humpback dolphin (Sousa chinensis).</title>
        <authorList>
            <person name="Ming Y."/>
            <person name="Jian J."/>
            <person name="Yu F."/>
            <person name="Yu X."/>
            <person name="Wang J."/>
            <person name="Liu W."/>
        </authorList>
    </citation>
    <scope>NUCLEOTIDE SEQUENCE [LARGE SCALE GENOMIC DNA]</scope>
    <source>
        <strain evidence="1">MY-2018</strain>
        <tissue evidence="1">Skin</tissue>
    </source>
</reference>
<sequence length="45" mass="4733">SLVVPWLRLHVPSAGGLGSFPGQGTRARMPQLKILHVATKIPCAA</sequence>